<protein>
    <recommendedName>
        <fullName evidence="5">Actin-like ATPase domain-containing protein</fullName>
    </recommendedName>
</protein>
<evidence type="ECO:0000313" key="4">
    <source>
        <dbReference type="Proteomes" id="UP000027195"/>
    </source>
</evidence>
<evidence type="ECO:0008006" key="5">
    <source>
        <dbReference type="Google" id="ProtNLM"/>
    </source>
</evidence>
<gene>
    <name evidence="3" type="ORF">BOTBODRAFT_101843</name>
</gene>
<proteinExistence type="inferred from homology"/>
<dbReference type="FunCoup" id="A0A067MVU2">
    <property type="interactions" value="313"/>
</dbReference>
<evidence type="ECO:0000256" key="2">
    <source>
        <dbReference type="SAM" id="MobiDB-lite"/>
    </source>
</evidence>
<dbReference type="InParanoid" id="A0A067MVU2"/>
<feature type="compositionally biased region" description="Acidic residues" evidence="2">
    <location>
        <begin position="392"/>
        <end position="401"/>
    </location>
</feature>
<dbReference type="InterPro" id="IPR004000">
    <property type="entry name" value="Actin"/>
</dbReference>
<dbReference type="Gene3D" id="3.90.640.10">
    <property type="entry name" value="Actin, Chain A, domain 4"/>
    <property type="match status" value="2"/>
</dbReference>
<dbReference type="STRING" id="930990.A0A067MVU2"/>
<reference evidence="4" key="1">
    <citation type="journal article" date="2014" name="Proc. Natl. Acad. Sci. U.S.A.">
        <title>Extensive sampling of basidiomycete genomes demonstrates inadequacy of the white-rot/brown-rot paradigm for wood decay fungi.</title>
        <authorList>
            <person name="Riley R."/>
            <person name="Salamov A.A."/>
            <person name="Brown D.W."/>
            <person name="Nagy L.G."/>
            <person name="Floudas D."/>
            <person name="Held B.W."/>
            <person name="Levasseur A."/>
            <person name="Lombard V."/>
            <person name="Morin E."/>
            <person name="Otillar R."/>
            <person name="Lindquist E.A."/>
            <person name="Sun H."/>
            <person name="LaButti K.M."/>
            <person name="Schmutz J."/>
            <person name="Jabbour D."/>
            <person name="Luo H."/>
            <person name="Baker S.E."/>
            <person name="Pisabarro A.G."/>
            <person name="Walton J.D."/>
            <person name="Blanchette R.A."/>
            <person name="Henrissat B."/>
            <person name="Martin F."/>
            <person name="Cullen D."/>
            <person name="Hibbett D.S."/>
            <person name="Grigoriev I.V."/>
        </authorList>
    </citation>
    <scope>NUCLEOTIDE SEQUENCE [LARGE SCALE GENOMIC DNA]</scope>
    <source>
        <strain evidence="4">FD-172 SS1</strain>
    </source>
</reference>
<feature type="region of interest" description="Disordered" evidence="2">
    <location>
        <begin position="373"/>
        <end position="511"/>
    </location>
</feature>
<comment type="similarity">
    <text evidence="1">Belongs to the actin family.</text>
</comment>
<dbReference type="HOGENOM" id="CLU_008246_1_0_1"/>
<organism evidence="3 4">
    <name type="scientific">Botryobasidium botryosum (strain FD-172 SS1)</name>
    <dbReference type="NCBI Taxonomy" id="930990"/>
    <lineage>
        <taxon>Eukaryota</taxon>
        <taxon>Fungi</taxon>
        <taxon>Dikarya</taxon>
        <taxon>Basidiomycota</taxon>
        <taxon>Agaricomycotina</taxon>
        <taxon>Agaricomycetes</taxon>
        <taxon>Cantharellales</taxon>
        <taxon>Botryobasidiaceae</taxon>
        <taxon>Botryobasidium</taxon>
    </lineage>
</organism>
<dbReference type="SMART" id="SM00268">
    <property type="entry name" value="ACTIN"/>
    <property type="match status" value="1"/>
</dbReference>
<keyword evidence="4" id="KW-1185">Reference proteome</keyword>
<feature type="compositionally biased region" description="Basic and acidic residues" evidence="2">
    <location>
        <begin position="415"/>
        <end position="466"/>
    </location>
</feature>
<dbReference type="PANTHER" id="PTHR11937">
    <property type="entry name" value="ACTIN"/>
    <property type="match status" value="1"/>
</dbReference>
<evidence type="ECO:0000256" key="1">
    <source>
        <dbReference type="RuleBase" id="RU000487"/>
    </source>
</evidence>
<dbReference type="OrthoDB" id="7340501at2759"/>
<accession>A0A067MVU2</accession>
<dbReference type="InterPro" id="IPR043129">
    <property type="entry name" value="ATPase_NBD"/>
</dbReference>
<dbReference type="FunFam" id="3.30.420.40:FF:000058">
    <property type="entry name" value="Putative actin-related protein 5"/>
    <property type="match status" value="1"/>
</dbReference>
<dbReference type="Pfam" id="PF00022">
    <property type="entry name" value="Actin"/>
    <property type="match status" value="2"/>
</dbReference>
<dbReference type="EMBL" id="KL198018">
    <property type="protein sequence ID" value="KDQ19828.1"/>
    <property type="molecule type" value="Genomic_DNA"/>
</dbReference>
<dbReference type="SUPFAM" id="SSF53067">
    <property type="entry name" value="Actin-like ATPase domain"/>
    <property type="match status" value="2"/>
</dbReference>
<dbReference type="Gene3D" id="3.30.420.40">
    <property type="match status" value="4"/>
</dbReference>
<feature type="compositionally biased region" description="Polar residues" evidence="2">
    <location>
        <begin position="489"/>
        <end position="498"/>
    </location>
</feature>
<name>A0A067MVU2_BOTB1</name>
<sequence>MDFRPTEATSVYIPPPPEVIPFDTNYREDHFTQRTPIIIDNGATHFRYAFSTSEDPYTGLNIASKFRERKTNRPLLLFGGAIETDSAARGQAKAPWEGDLLCNFDALESALDYAFLRMGIDSERVDHPILMTERLYTPLHSRNLTSELLFECYSAPSAAYCIDSLLSFSHNFPRTSPLTTDGLVVSFNTASTSIIPILGGNSLLMNAKRMPWGGTQAADYLLKLVQLKYPSFPTRVTTAQSNWMLQSFCEVSEDYQDTLKQLRDPANLRAAEKIVQFPYTLEQEKTEEELARAAEKRREAGRRLQEQAAKARSEKLLQKESDLQYLIDIKDWKEKEKKSEYNARLRGEGFESEQALDEATKKLEADLKKARRKYDGLEDEPGEEPTFPLLDVPDDELDEDSIKEKKKQRLLKAGYDARMRARKEKEEERKAKEEDEKREKEERENDPKAWSEKLRKEHDAIMERLTERKKRKAALQDRKSAAAQARMKSITSLANDQPSGRKKRKGGNDDMFGADDADWAIYRKINNGNASSSEDEDQINLASVEARLLTHDPTFALHQTFASLTAKKSALMTSFRPSYEDGDVEGAHRLHLNVERWRVPESWFDPSQAGADCAGLGEVIEGVLRGFSASDRDRLVKNVFLTGGPSLMPGLPSRLLSTIRPILPPGTQISVNTAADARLDAWHGMASFSRTEEFAEISITKAEYEEFGGERIKRWWGGNAR</sequence>
<dbReference type="Proteomes" id="UP000027195">
    <property type="component" value="Unassembled WGS sequence"/>
</dbReference>
<evidence type="ECO:0000313" key="3">
    <source>
        <dbReference type="EMBL" id="KDQ19828.1"/>
    </source>
</evidence>
<dbReference type="AlphaFoldDB" id="A0A067MVU2"/>
<feature type="region of interest" description="Disordered" evidence="2">
    <location>
        <begin position="286"/>
        <end position="306"/>
    </location>
</feature>